<dbReference type="InterPro" id="IPR033690">
    <property type="entry name" value="Adenylat_kinase_CS"/>
</dbReference>
<dbReference type="SUPFAM" id="SSF52540">
    <property type="entry name" value="P-loop containing nucleoside triphosphate hydrolases"/>
    <property type="match status" value="1"/>
</dbReference>
<keyword evidence="9" id="KW-1185">Reference proteome</keyword>
<reference evidence="8 9" key="1">
    <citation type="submission" date="2023-07" db="EMBL/GenBank/DDBJ databases">
        <title>Sequencing the genomes of 1000 actinobacteria strains.</title>
        <authorList>
            <person name="Klenk H.-P."/>
        </authorList>
    </citation>
    <scope>NUCLEOTIDE SEQUENCE [LARGE SCALE GENOMIC DNA]</scope>
    <source>
        <strain evidence="8 9">DSM 102162</strain>
    </source>
</reference>
<evidence type="ECO:0000256" key="2">
    <source>
        <dbReference type="ARBA" id="ARBA00022727"/>
    </source>
</evidence>
<feature type="binding site" evidence="5">
    <location>
        <begin position="86"/>
        <end position="89"/>
    </location>
    <ligand>
        <name>AMP</name>
        <dbReference type="ChEBI" id="CHEBI:456215"/>
    </ligand>
</feature>
<feature type="binding site" evidence="5">
    <location>
        <position position="37"/>
    </location>
    <ligand>
        <name>AMP</name>
        <dbReference type="ChEBI" id="CHEBI:456215"/>
    </ligand>
</feature>
<comment type="subunit">
    <text evidence="5 7">Monomer.</text>
</comment>
<dbReference type="RefSeq" id="WP_278059389.1">
    <property type="nucleotide sequence ID" value="NZ_CP121247.1"/>
</dbReference>
<name>A0ABT9NDG6_9ACTO</name>
<comment type="catalytic activity">
    <reaction evidence="5 7">
        <text>AMP + ATP = 2 ADP</text>
        <dbReference type="Rhea" id="RHEA:12973"/>
        <dbReference type="ChEBI" id="CHEBI:30616"/>
        <dbReference type="ChEBI" id="CHEBI:456215"/>
        <dbReference type="ChEBI" id="CHEBI:456216"/>
        <dbReference type="EC" id="2.7.4.3"/>
    </reaction>
</comment>
<evidence type="ECO:0000256" key="6">
    <source>
        <dbReference type="RuleBase" id="RU003330"/>
    </source>
</evidence>
<dbReference type="Gene3D" id="3.40.50.300">
    <property type="entry name" value="P-loop containing nucleotide triphosphate hydrolases"/>
    <property type="match status" value="1"/>
</dbReference>
<dbReference type="NCBIfam" id="NF011104">
    <property type="entry name" value="PRK14531.1"/>
    <property type="match status" value="1"/>
</dbReference>
<dbReference type="GO" id="GO:0004017">
    <property type="term" value="F:AMP kinase activity"/>
    <property type="evidence" value="ECO:0007669"/>
    <property type="project" value="UniProtKB-EC"/>
</dbReference>
<feature type="binding site" evidence="5">
    <location>
        <begin position="11"/>
        <end position="16"/>
    </location>
    <ligand>
        <name>ATP</name>
        <dbReference type="ChEBI" id="CHEBI:30616"/>
    </ligand>
</feature>
<dbReference type="InterPro" id="IPR000850">
    <property type="entry name" value="Adenylat/UMP-CMP_kin"/>
</dbReference>
<protein>
    <recommendedName>
        <fullName evidence="5 7">Adenylate kinase</fullName>
        <shortName evidence="5">AK</shortName>
        <ecNumber evidence="5 7">2.7.4.3</ecNumber>
    </recommendedName>
    <alternativeName>
        <fullName evidence="5">ATP-AMP transphosphorylase</fullName>
    </alternativeName>
    <alternativeName>
        <fullName evidence="5">ATP:AMP phosphotransferase</fullName>
    </alternativeName>
    <alternativeName>
        <fullName evidence="5">Adenylate monophosphate kinase</fullName>
    </alternativeName>
</protein>
<feature type="binding site" evidence="5">
    <location>
        <begin position="58"/>
        <end position="60"/>
    </location>
    <ligand>
        <name>AMP</name>
        <dbReference type="ChEBI" id="CHEBI:456215"/>
    </ligand>
</feature>
<evidence type="ECO:0000256" key="7">
    <source>
        <dbReference type="RuleBase" id="RU003331"/>
    </source>
</evidence>
<evidence type="ECO:0000256" key="5">
    <source>
        <dbReference type="HAMAP-Rule" id="MF_00235"/>
    </source>
</evidence>
<dbReference type="CDD" id="cd01428">
    <property type="entry name" value="ADK"/>
    <property type="match status" value="1"/>
</dbReference>
<dbReference type="EC" id="2.7.4.3" evidence="5 7"/>
<keyword evidence="1 5" id="KW-0808">Transferase</keyword>
<dbReference type="NCBIfam" id="NF001381">
    <property type="entry name" value="PRK00279.1-3"/>
    <property type="match status" value="1"/>
</dbReference>
<dbReference type="PANTHER" id="PTHR23359">
    <property type="entry name" value="NUCLEOTIDE KINASE"/>
    <property type="match status" value="1"/>
</dbReference>
<evidence type="ECO:0000313" key="9">
    <source>
        <dbReference type="Proteomes" id="UP001235966"/>
    </source>
</evidence>
<dbReference type="NCBIfam" id="NF011105">
    <property type="entry name" value="PRK14532.1"/>
    <property type="match status" value="1"/>
</dbReference>
<evidence type="ECO:0000256" key="1">
    <source>
        <dbReference type="ARBA" id="ARBA00022679"/>
    </source>
</evidence>
<dbReference type="Proteomes" id="UP001235966">
    <property type="component" value="Unassembled WGS sequence"/>
</dbReference>
<comment type="caution">
    <text evidence="8">The sequence shown here is derived from an EMBL/GenBank/DDBJ whole genome shotgun (WGS) entry which is preliminary data.</text>
</comment>
<dbReference type="PRINTS" id="PR00094">
    <property type="entry name" value="ADENYLTKNASE"/>
</dbReference>
<sequence>MTRLILVGPPGAGKGTQAAFISEALDVPAISTGAIFRKNMSEGTELGKKAQEYTSKGNLVPDEITDAMVRDRLAQPDAANGFLLDGYPRNLAQVDALDAMLAEKGEAIDVVVEITIPDEDIVGRLLNRAQLEGRADDTEDVIKHRIEVYHAETAPLVEVYDKRGLVLAVDGNGTIGEVTERILKALKERLS</sequence>
<comment type="similarity">
    <text evidence="5 6">Belongs to the adenylate kinase family.</text>
</comment>
<dbReference type="InterPro" id="IPR027417">
    <property type="entry name" value="P-loop_NTPase"/>
</dbReference>
<evidence type="ECO:0000256" key="4">
    <source>
        <dbReference type="ARBA" id="ARBA00022777"/>
    </source>
</evidence>
<comment type="pathway">
    <text evidence="5">Purine metabolism; AMP biosynthesis via salvage pathway; AMP from ADP: step 1/1.</text>
</comment>
<evidence type="ECO:0000256" key="3">
    <source>
        <dbReference type="ARBA" id="ARBA00022741"/>
    </source>
</evidence>
<feature type="binding site" evidence="5">
    <location>
        <position position="128"/>
    </location>
    <ligand>
        <name>ATP</name>
        <dbReference type="ChEBI" id="CHEBI:30616"/>
    </ligand>
</feature>
<feature type="binding site" evidence="5">
    <location>
        <position position="134"/>
    </location>
    <ligand>
        <name>AMP</name>
        <dbReference type="ChEBI" id="CHEBI:456215"/>
    </ligand>
</feature>
<dbReference type="EMBL" id="JAUSQW010000001">
    <property type="protein sequence ID" value="MDP9801406.1"/>
    <property type="molecule type" value="Genomic_DNA"/>
</dbReference>
<feature type="binding site" evidence="5">
    <location>
        <position position="145"/>
    </location>
    <ligand>
        <name>AMP</name>
        <dbReference type="ChEBI" id="CHEBI:456215"/>
    </ligand>
</feature>
<dbReference type="PROSITE" id="PS00113">
    <property type="entry name" value="ADENYLATE_KINASE"/>
    <property type="match status" value="1"/>
</dbReference>
<evidence type="ECO:0000313" key="8">
    <source>
        <dbReference type="EMBL" id="MDP9801406.1"/>
    </source>
</evidence>
<proteinExistence type="inferred from homology"/>
<comment type="function">
    <text evidence="5">Catalyzes the reversible transfer of the terminal phosphate group between ATP and AMP. Plays an important role in cellular energy homeostasis and in adenine nucleotide metabolism.</text>
</comment>
<comment type="subcellular location">
    <subcellularLocation>
        <location evidence="5 7">Cytoplasm</location>
    </subcellularLocation>
</comment>
<keyword evidence="4 5" id="KW-0418">Kinase</keyword>
<feature type="binding site" evidence="5">
    <location>
        <position position="173"/>
    </location>
    <ligand>
        <name>ATP</name>
        <dbReference type="ChEBI" id="CHEBI:30616"/>
    </ligand>
</feature>
<organism evidence="8 9">
    <name type="scientific">Arcanobacterium wilhelmae</name>
    <dbReference type="NCBI Taxonomy" id="1803177"/>
    <lineage>
        <taxon>Bacteria</taxon>
        <taxon>Bacillati</taxon>
        <taxon>Actinomycetota</taxon>
        <taxon>Actinomycetes</taxon>
        <taxon>Actinomycetales</taxon>
        <taxon>Actinomycetaceae</taxon>
        <taxon>Arcanobacterium</taxon>
    </lineage>
</organism>
<keyword evidence="3 5" id="KW-0547">Nucleotide-binding</keyword>
<keyword evidence="5 7" id="KW-0067">ATP-binding</keyword>
<dbReference type="NCBIfam" id="NF011100">
    <property type="entry name" value="PRK14527.1"/>
    <property type="match status" value="1"/>
</dbReference>
<accession>A0ABT9NDG6</accession>
<feature type="region of interest" description="NMP" evidence="5">
    <location>
        <begin position="31"/>
        <end position="60"/>
    </location>
</feature>
<feature type="binding site" evidence="5">
    <location>
        <position position="32"/>
    </location>
    <ligand>
        <name>AMP</name>
        <dbReference type="ChEBI" id="CHEBI:456215"/>
    </ligand>
</feature>
<dbReference type="Pfam" id="PF00406">
    <property type="entry name" value="ADK"/>
    <property type="match status" value="1"/>
</dbReference>
<comment type="domain">
    <text evidence="5">Consists of three domains, a large central CORE domain and two small peripheral domains, NMPbind and LID, which undergo movements during catalysis. The LID domain closes over the site of phosphoryl transfer upon ATP binding. Assembling and dissambling the active center during each catalytic cycle provides an effective means to prevent ATP hydrolysis.</text>
</comment>
<gene>
    <name evidence="5" type="primary">adk</name>
    <name evidence="8" type="ORF">J2S49_001482</name>
</gene>
<comment type="caution">
    <text evidence="5">Lacks conserved residue(s) required for the propagation of feature annotation.</text>
</comment>
<keyword evidence="2 5" id="KW-0545">Nucleotide biosynthesis</keyword>
<keyword evidence="5" id="KW-0963">Cytoplasm</keyword>
<dbReference type="HAMAP" id="MF_00235">
    <property type="entry name" value="Adenylate_kinase_Adk"/>
    <property type="match status" value="1"/>
</dbReference>
<feature type="binding site" evidence="5">
    <location>
        <position position="93"/>
    </location>
    <ligand>
        <name>AMP</name>
        <dbReference type="ChEBI" id="CHEBI:456215"/>
    </ligand>
</feature>
<dbReference type="NCBIfam" id="NF011101">
    <property type="entry name" value="PRK14528.1"/>
    <property type="match status" value="1"/>
</dbReference>